<dbReference type="STRING" id="1076256.A0A2H3BMB6"/>
<dbReference type="PANTHER" id="PTHR44845">
    <property type="entry name" value="CARRIER DOMAIN-CONTAINING PROTEIN"/>
    <property type="match status" value="1"/>
</dbReference>
<evidence type="ECO:0000313" key="5">
    <source>
        <dbReference type="Proteomes" id="UP000218334"/>
    </source>
</evidence>
<proteinExistence type="predicted"/>
<evidence type="ECO:0000256" key="3">
    <source>
        <dbReference type="SAM" id="MobiDB-lite"/>
    </source>
</evidence>
<accession>A0A2H3BMB6</accession>
<dbReference type="AlphaFoldDB" id="A0A2H3BMB6"/>
<keyword evidence="5" id="KW-1185">Reference proteome</keyword>
<protein>
    <submittedName>
        <fullName evidence="4">Uncharacterized protein</fullName>
    </submittedName>
</protein>
<dbReference type="EMBL" id="KZ293425">
    <property type="protein sequence ID" value="PBK70800.1"/>
    <property type="molecule type" value="Genomic_DNA"/>
</dbReference>
<organism evidence="4 5">
    <name type="scientific">Armillaria solidipes</name>
    <dbReference type="NCBI Taxonomy" id="1076256"/>
    <lineage>
        <taxon>Eukaryota</taxon>
        <taxon>Fungi</taxon>
        <taxon>Dikarya</taxon>
        <taxon>Basidiomycota</taxon>
        <taxon>Agaricomycotina</taxon>
        <taxon>Agaricomycetes</taxon>
        <taxon>Agaricomycetidae</taxon>
        <taxon>Agaricales</taxon>
        <taxon>Marasmiineae</taxon>
        <taxon>Physalacriaceae</taxon>
        <taxon>Armillaria</taxon>
    </lineage>
</organism>
<evidence type="ECO:0000313" key="4">
    <source>
        <dbReference type="EMBL" id="PBK70800.1"/>
    </source>
</evidence>
<reference evidence="5" key="1">
    <citation type="journal article" date="2017" name="Nat. Ecol. Evol.">
        <title>Genome expansion and lineage-specific genetic innovations in the forest pathogenic fungi Armillaria.</title>
        <authorList>
            <person name="Sipos G."/>
            <person name="Prasanna A.N."/>
            <person name="Walter M.C."/>
            <person name="O'Connor E."/>
            <person name="Balint B."/>
            <person name="Krizsan K."/>
            <person name="Kiss B."/>
            <person name="Hess J."/>
            <person name="Varga T."/>
            <person name="Slot J."/>
            <person name="Riley R."/>
            <person name="Boka B."/>
            <person name="Rigling D."/>
            <person name="Barry K."/>
            <person name="Lee J."/>
            <person name="Mihaltcheva S."/>
            <person name="LaButti K."/>
            <person name="Lipzen A."/>
            <person name="Waldron R."/>
            <person name="Moloney N.M."/>
            <person name="Sperisen C."/>
            <person name="Kredics L."/>
            <person name="Vagvoelgyi C."/>
            <person name="Patrignani A."/>
            <person name="Fitzpatrick D."/>
            <person name="Nagy I."/>
            <person name="Doyle S."/>
            <person name="Anderson J.B."/>
            <person name="Grigoriev I.V."/>
            <person name="Gueldener U."/>
            <person name="Muensterkoetter M."/>
            <person name="Nagy L.G."/>
        </authorList>
    </citation>
    <scope>NUCLEOTIDE SEQUENCE [LARGE SCALE GENOMIC DNA]</scope>
    <source>
        <strain evidence="5">28-4</strain>
    </source>
</reference>
<name>A0A2H3BMB6_9AGAR</name>
<dbReference type="Proteomes" id="UP000218334">
    <property type="component" value="Unassembled WGS sequence"/>
</dbReference>
<feature type="region of interest" description="Disordered" evidence="3">
    <location>
        <begin position="130"/>
        <end position="170"/>
    </location>
</feature>
<evidence type="ECO:0000256" key="1">
    <source>
        <dbReference type="ARBA" id="ARBA00022450"/>
    </source>
</evidence>
<dbReference type="PANTHER" id="PTHR44845:SF1">
    <property type="entry name" value="L-2-AMINOADIPATE REDUCTASE"/>
    <property type="match status" value="1"/>
</dbReference>
<keyword evidence="1" id="KW-0596">Phosphopantetheine</keyword>
<keyword evidence="2" id="KW-0597">Phosphoprotein</keyword>
<sequence length="214" mass="23613">MPVRPDHPNATKSVLPPNSFPYSCNARFAEHCHSLSRPSNFHFLLAAFIDLLQPYAGETDIVIGTSSTSAKDPFVLRISVDPLDPFWAEVASGITDDEGPKGLVHGIRKSTVSPPRMPLNPNGKIDKPALPFPDTAQSATAAPATGKARSTKEKMRKLWPSTSKHTPPPTVRRKLLDVGEHSIRLIFEIRKTFIVDMPLGLIFDELTIWPRQSC</sequence>
<gene>
    <name evidence="4" type="ORF">ARMSODRAFT_1017588</name>
</gene>
<evidence type="ECO:0000256" key="2">
    <source>
        <dbReference type="ARBA" id="ARBA00022553"/>
    </source>
</evidence>